<dbReference type="PANTHER" id="PTHR11727">
    <property type="entry name" value="DIMETHYLADENOSINE TRANSFERASE"/>
    <property type="match status" value="1"/>
</dbReference>
<dbReference type="KEGG" id="gac:GACE_1389"/>
<dbReference type="SMART" id="SM00650">
    <property type="entry name" value="rADc"/>
    <property type="match status" value="1"/>
</dbReference>
<dbReference type="HOGENOM" id="CLU_041220_0_2_2"/>
<dbReference type="GO" id="GO:0003723">
    <property type="term" value="F:RNA binding"/>
    <property type="evidence" value="ECO:0007669"/>
    <property type="project" value="UniProtKB-UniRule"/>
</dbReference>
<sequence length="243" mass="28175">MKFSKKLGQHILIDRGVVSRISRYADLKRTDTVLEIGCGTGILTEQLLKHAGKVYGIEKDRRFVKLLENKFLNEINEGKFVLIEGDALKVEWPEFNKFVSNIPYQISSELTFRLLKRRYELAVVMYQKEFAERLVARSGKKYGRLSVVARAYATIKILEHVKAEAFRPRPKVDSSIVIIKPIPEINVKNMENFERLVREAFSSRRKKFGKIAEKLGIDIPEDLKNERPERIPPEVFAKLSERL</sequence>
<proteinExistence type="inferred from homology"/>
<accession>A0A0A7GEC5</accession>
<evidence type="ECO:0000256" key="6">
    <source>
        <dbReference type="ARBA" id="ARBA00022884"/>
    </source>
</evidence>
<dbReference type="PROSITE" id="PS01131">
    <property type="entry name" value="RRNA_A_DIMETH"/>
    <property type="match status" value="1"/>
</dbReference>
<dbReference type="InterPro" id="IPR023165">
    <property type="entry name" value="rRNA_Ade_diMease-like_C"/>
</dbReference>
<evidence type="ECO:0000256" key="1">
    <source>
        <dbReference type="ARBA" id="ARBA00022490"/>
    </source>
</evidence>
<keyword evidence="2 7" id="KW-0698">rRNA processing</keyword>
<dbReference type="SUPFAM" id="SSF53335">
    <property type="entry name" value="S-adenosyl-L-methionine-dependent methyltransferases"/>
    <property type="match status" value="1"/>
</dbReference>
<feature type="binding site" evidence="7 8">
    <location>
        <position position="86"/>
    </location>
    <ligand>
        <name>S-adenosyl-L-methionine</name>
        <dbReference type="ChEBI" id="CHEBI:59789"/>
    </ligand>
</feature>
<keyword evidence="1 7" id="KW-0963">Cytoplasm</keyword>
<evidence type="ECO:0000256" key="4">
    <source>
        <dbReference type="ARBA" id="ARBA00022679"/>
    </source>
</evidence>
<reference evidence="10 11" key="1">
    <citation type="journal article" date="2015" name="Appl. Environ. Microbiol.">
        <title>The Geoglobus acetivorans genome: Fe(III) reduction, acetate utilization, autotrophic growth, and degradation of aromatic compounds in a hyperthermophilic archaeon.</title>
        <authorList>
            <person name="Mardanov A.V."/>
            <person name="Slododkina G.B."/>
            <person name="Slobodkin A.I."/>
            <person name="Beletsky A.V."/>
            <person name="Gavrilov S.N."/>
            <person name="Kublanov I.V."/>
            <person name="Bonch-Osmolovskaya E.A."/>
            <person name="Skryabin K.G."/>
            <person name="Ravin N.V."/>
        </authorList>
    </citation>
    <scope>NUCLEOTIDE SEQUENCE [LARGE SCALE GENOMIC DNA]</scope>
    <source>
        <strain evidence="10 11">SBH6</strain>
    </source>
</reference>
<dbReference type="Proteomes" id="UP000030624">
    <property type="component" value="Chromosome"/>
</dbReference>
<keyword evidence="4 7" id="KW-0808">Transferase</keyword>
<comment type="similarity">
    <text evidence="7">Belongs to the class I-like SAM-binding methyltransferase superfamily. rRNA adenine N(6)-methyltransferase family. RsmA subfamily.</text>
</comment>
<dbReference type="PROSITE" id="PS51689">
    <property type="entry name" value="SAM_RNA_A_N6_MT"/>
    <property type="match status" value="1"/>
</dbReference>
<evidence type="ECO:0000313" key="11">
    <source>
        <dbReference type="Proteomes" id="UP000030624"/>
    </source>
</evidence>
<dbReference type="EC" id="2.1.1.-" evidence="7"/>
<evidence type="ECO:0000256" key="2">
    <source>
        <dbReference type="ARBA" id="ARBA00022552"/>
    </source>
</evidence>
<dbReference type="InterPro" id="IPR001737">
    <property type="entry name" value="KsgA/Erm"/>
</dbReference>
<evidence type="ECO:0000256" key="7">
    <source>
        <dbReference type="HAMAP-Rule" id="MF_00607"/>
    </source>
</evidence>
<feature type="binding site" evidence="7 8">
    <location>
        <position position="12"/>
    </location>
    <ligand>
        <name>S-adenosyl-L-methionine</name>
        <dbReference type="ChEBI" id="CHEBI:59789"/>
    </ligand>
</feature>
<dbReference type="RefSeq" id="WP_048092228.1">
    <property type="nucleotide sequence ID" value="NZ_CP009552.1"/>
</dbReference>
<feature type="binding site" evidence="7 8">
    <location>
        <position position="37"/>
    </location>
    <ligand>
        <name>S-adenosyl-L-methionine</name>
        <dbReference type="ChEBI" id="CHEBI:59789"/>
    </ligand>
</feature>
<dbReference type="GO" id="GO:0000179">
    <property type="term" value="F:rRNA (adenine-N6,N6-)-dimethyltransferase activity"/>
    <property type="evidence" value="ECO:0007669"/>
    <property type="project" value="UniProtKB-UniRule"/>
</dbReference>
<dbReference type="EMBL" id="CP009552">
    <property type="protein sequence ID" value="AIY90430.1"/>
    <property type="molecule type" value="Genomic_DNA"/>
</dbReference>
<evidence type="ECO:0000256" key="5">
    <source>
        <dbReference type="ARBA" id="ARBA00022691"/>
    </source>
</evidence>
<gene>
    <name evidence="7" type="primary">rsmA</name>
    <name evidence="7" type="synonym">ksgA</name>
    <name evidence="10" type="ORF">GACE_1389</name>
</gene>
<keyword evidence="6 7" id="KW-0694">RNA-binding</keyword>
<feature type="domain" description="Ribosomal RNA adenine methylase transferase N-terminal" evidence="9">
    <location>
        <begin position="17"/>
        <end position="183"/>
    </location>
</feature>
<feature type="binding site" evidence="7 8">
    <location>
        <position position="10"/>
    </location>
    <ligand>
        <name>S-adenosyl-L-methionine</name>
        <dbReference type="ChEBI" id="CHEBI:59789"/>
    </ligand>
</feature>
<dbReference type="eggNOG" id="arCOG04131">
    <property type="taxonomic scope" value="Archaea"/>
</dbReference>
<evidence type="ECO:0000313" key="10">
    <source>
        <dbReference type="EMBL" id="AIY90430.1"/>
    </source>
</evidence>
<dbReference type="GeneID" id="24797974"/>
<dbReference type="Gene3D" id="3.40.50.150">
    <property type="entry name" value="Vaccinia Virus protein VP39"/>
    <property type="match status" value="1"/>
</dbReference>
<dbReference type="HAMAP" id="MF_00607">
    <property type="entry name" value="16SrRNA_methyltr_A"/>
    <property type="match status" value="1"/>
</dbReference>
<feature type="binding site" evidence="7 8">
    <location>
        <position position="101"/>
    </location>
    <ligand>
        <name>S-adenosyl-L-methionine</name>
        <dbReference type="ChEBI" id="CHEBI:59789"/>
    </ligand>
</feature>
<keyword evidence="5 7" id="KW-0949">S-adenosyl-L-methionine</keyword>
<dbReference type="Gene3D" id="1.10.8.100">
    <property type="entry name" value="Ribosomal RNA adenine dimethylase-like, domain 2"/>
    <property type="match status" value="1"/>
</dbReference>
<comment type="subcellular location">
    <subcellularLocation>
        <location evidence="7">Cytoplasm</location>
    </subcellularLocation>
</comment>
<dbReference type="PANTHER" id="PTHR11727:SF7">
    <property type="entry name" value="DIMETHYLADENOSINE TRANSFERASE-RELATED"/>
    <property type="match status" value="1"/>
</dbReference>
<protein>
    <recommendedName>
        <fullName evidence="7">Probable ribosomal RNA small subunit methyltransferase A</fullName>
        <ecNumber evidence="7">2.1.1.-</ecNumber>
    </recommendedName>
    <alternativeName>
        <fullName evidence="7">16S rRNA dimethyladenosine transferase</fullName>
    </alternativeName>
    <alternativeName>
        <fullName evidence="7">16S rRNA dimethylase</fullName>
    </alternativeName>
    <alternativeName>
        <fullName evidence="7">S-adenosylmethionine-6-N',N'-adenosyl(rRNA) dimethyltransferase</fullName>
    </alternativeName>
</protein>
<evidence type="ECO:0000256" key="3">
    <source>
        <dbReference type="ARBA" id="ARBA00022603"/>
    </source>
</evidence>
<dbReference type="NCBIfam" id="TIGR00755">
    <property type="entry name" value="ksgA"/>
    <property type="match status" value="1"/>
</dbReference>
<dbReference type="CDD" id="cd02440">
    <property type="entry name" value="AdoMet_MTases"/>
    <property type="match status" value="1"/>
</dbReference>
<name>A0A0A7GEC5_GEOAI</name>
<comment type="function">
    <text evidence="7">Specifically dimethylates two adjacent adenosines in the loop of a conserved hairpin near the 3'-end of 16S rRNA in the 30S particle. May play a critical role in biogenesis of 30S subunits.</text>
</comment>
<dbReference type="STRING" id="565033.GACE_1389"/>
<evidence type="ECO:0000256" key="8">
    <source>
        <dbReference type="PROSITE-ProRule" id="PRU01026"/>
    </source>
</evidence>
<keyword evidence="3 7" id="KW-0489">Methyltransferase</keyword>
<feature type="binding site" evidence="7 8">
    <location>
        <position position="58"/>
    </location>
    <ligand>
        <name>S-adenosyl-L-methionine</name>
        <dbReference type="ChEBI" id="CHEBI:59789"/>
    </ligand>
</feature>
<dbReference type="InterPro" id="IPR029063">
    <property type="entry name" value="SAM-dependent_MTases_sf"/>
</dbReference>
<dbReference type="Pfam" id="PF00398">
    <property type="entry name" value="RrnaAD"/>
    <property type="match status" value="1"/>
</dbReference>
<organism evidence="10 11">
    <name type="scientific">Geoglobus acetivorans</name>
    <dbReference type="NCBI Taxonomy" id="565033"/>
    <lineage>
        <taxon>Archaea</taxon>
        <taxon>Methanobacteriati</taxon>
        <taxon>Methanobacteriota</taxon>
        <taxon>Archaeoglobi</taxon>
        <taxon>Archaeoglobales</taxon>
        <taxon>Archaeoglobaceae</taxon>
        <taxon>Geoglobus</taxon>
    </lineage>
</organism>
<dbReference type="InterPro" id="IPR020598">
    <property type="entry name" value="rRNA_Ade_methylase_Trfase_N"/>
</dbReference>
<dbReference type="GO" id="GO:0005737">
    <property type="term" value="C:cytoplasm"/>
    <property type="evidence" value="ECO:0007669"/>
    <property type="project" value="UniProtKB-SubCell"/>
</dbReference>
<dbReference type="InterPro" id="IPR011530">
    <property type="entry name" value="rRNA_adenine_dimethylase"/>
</dbReference>
<evidence type="ECO:0000259" key="9">
    <source>
        <dbReference type="SMART" id="SM00650"/>
    </source>
</evidence>
<dbReference type="InterPro" id="IPR020596">
    <property type="entry name" value="rRNA_Ade_Mease_Trfase_CS"/>
</dbReference>
<dbReference type="AlphaFoldDB" id="A0A0A7GEC5"/>